<dbReference type="AlphaFoldDB" id="A0A168AL25"/>
<evidence type="ECO:0000313" key="3">
    <source>
        <dbReference type="EMBL" id="OAB31574.1"/>
    </source>
</evidence>
<keyword evidence="3" id="KW-0547">Nucleotide-binding</keyword>
<gene>
    <name evidence="3" type="ORF">FBFR_01420</name>
</gene>
<proteinExistence type="predicted"/>
<dbReference type="PANTHER" id="PTHR30595">
    <property type="entry name" value="GLPR-RELATED TRANSCRIPTIONAL REPRESSOR"/>
    <property type="match status" value="1"/>
</dbReference>
<dbReference type="EMBL" id="LVJE01000001">
    <property type="protein sequence ID" value="OAB31574.1"/>
    <property type="molecule type" value="Genomic_DNA"/>
</dbReference>
<organism evidence="3 4">
    <name type="scientific">Flavobacterium fryxellicola</name>
    <dbReference type="NCBI Taxonomy" id="249352"/>
    <lineage>
        <taxon>Bacteria</taxon>
        <taxon>Pseudomonadati</taxon>
        <taxon>Bacteroidota</taxon>
        <taxon>Flavobacteriia</taxon>
        <taxon>Flavobacteriales</taxon>
        <taxon>Flavobacteriaceae</taxon>
        <taxon>Flavobacterium</taxon>
    </lineage>
</organism>
<dbReference type="Pfam" id="PF13749">
    <property type="entry name" value="HATPase_c_4"/>
    <property type="match status" value="1"/>
</dbReference>
<evidence type="ECO:0000256" key="1">
    <source>
        <dbReference type="SAM" id="MobiDB-lite"/>
    </source>
</evidence>
<dbReference type="Gene3D" id="3.30.950.30">
    <property type="entry name" value="Schlafen, AAA domain"/>
    <property type="match status" value="1"/>
</dbReference>
<reference evidence="3 4" key="1">
    <citation type="submission" date="2016-03" db="EMBL/GenBank/DDBJ databases">
        <title>Draft genome sequence of Flavobacterium fryxellicola DSM 16209.</title>
        <authorList>
            <person name="Shin S.-K."/>
            <person name="Yi H."/>
        </authorList>
    </citation>
    <scope>NUCLEOTIDE SEQUENCE [LARGE SCALE GENOMIC DNA]</scope>
    <source>
        <strain evidence="3 4">DSM 16209</strain>
    </source>
</reference>
<dbReference type="Gene3D" id="3.30.565.60">
    <property type="match status" value="1"/>
</dbReference>
<keyword evidence="3" id="KW-0378">Hydrolase</keyword>
<dbReference type="Proteomes" id="UP000077164">
    <property type="component" value="Unassembled WGS sequence"/>
</dbReference>
<keyword evidence="4" id="KW-1185">Reference proteome</keyword>
<protein>
    <submittedName>
        <fullName evidence="3">ATP-dependent DNA helicase RecG</fullName>
    </submittedName>
</protein>
<keyword evidence="3" id="KW-0347">Helicase</keyword>
<keyword evidence="3" id="KW-0067">ATP-binding</keyword>
<dbReference type="OrthoDB" id="9768354at2"/>
<evidence type="ECO:0000313" key="4">
    <source>
        <dbReference type="Proteomes" id="UP000077164"/>
    </source>
</evidence>
<feature type="domain" description="Schlafen AlbA-2" evidence="2">
    <location>
        <begin position="37"/>
        <end position="141"/>
    </location>
</feature>
<dbReference type="GO" id="GO:0004386">
    <property type="term" value="F:helicase activity"/>
    <property type="evidence" value="ECO:0007669"/>
    <property type="project" value="UniProtKB-KW"/>
</dbReference>
<dbReference type="InterPro" id="IPR038461">
    <property type="entry name" value="Schlafen_AlbA_2_dom_sf"/>
</dbReference>
<comment type="caution">
    <text evidence="3">The sequence shown here is derived from an EMBL/GenBank/DDBJ whole genome shotgun (WGS) entry which is preliminary data.</text>
</comment>
<evidence type="ECO:0000259" key="2">
    <source>
        <dbReference type="Pfam" id="PF04326"/>
    </source>
</evidence>
<dbReference type="PANTHER" id="PTHR30595:SF6">
    <property type="entry name" value="SCHLAFEN ALBA-2 DOMAIN-CONTAINING PROTEIN"/>
    <property type="match status" value="1"/>
</dbReference>
<dbReference type="InterPro" id="IPR007421">
    <property type="entry name" value="Schlafen_AlbA_2_dom"/>
</dbReference>
<accession>A0A168AL25</accession>
<dbReference type="InterPro" id="IPR038475">
    <property type="entry name" value="RecG_C_sf"/>
</dbReference>
<feature type="region of interest" description="Disordered" evidence="1">
    <location>
        <begin position="573"/>
        <end position="594"/>
    </location>
</feature>
<name>A0A168AL25_9FLAO</name>
<dbReference type="Pfam" id="PF04326">
    <property type="entry name" value="SLFN_AlbA_2"/>
    <property type="match status" value="1"/>
</dbReference>
<sequence>MSMITIDILKKLKESEDKVEFKKGEGGNISYDGGSKPKPSDRRRCILGYVTAFCNEGGGYLVIGMSDNYPHEVIGTKQNLGAVGELESKIYADTGIRPKLYELYENQKRVLVVEVPCRPAGKVFKFEDVALMRVGEELKPMSDEVYLKIIQEQEPDFSQQICEGLTISELDDRAIFLLKDKYSIKQNNPKFRLLPNEQILSDLELYKKGKLTNAALILLAKKEILQKRLPQSKVMLEFRNSESQIPFDNRIEFVEPFFLLIDDLWKTINIRNGSVPIQDGAYIFNISYFNEEVIRESVNNAITHRDYRRSSEIVIKQFPQRLDVINAGGFPVGVTLENLIKTPSTPRNRLLAEILQKTGIVERSGQGVDKIYFNTLSEGKAEPDYSKSDNFHVNLKLSAVIEDRAFALFIDQVQKELPENEKLSVLEIITLNNIKKNCPKKDLDSEQVSKLLDKKLIEKKGKTNAVFYILSKNYFDFTDEKAKYYNLQEIDDNQVLNTILSFLSKEEIAKMKDFVGLFEDKLSRRQVRFRVDKLVSNKILEQQGEGSTSIYKLSDDYIKQIEVLSEALHIGMKEMEKKQNPQNQMSKERPKKKE</sequence>
<dbReference type="STRING" id="249352.SAMN05444395_101480"/>